<dbReference type="GO" id="GO:0042597">
    <property type="term" value="C:periplasmic space"/>
    <property type="evidence" value="ECO:0007669"/>
    <property type="project" value="UniProtKB-SubCell"/>
</dbReference>
<dbReference type="PANTHER" id="PTHR30024">
    <property type="entry name" value="ALIPHATIC SULFONATES-BINDING PROTEIN-RELATED"/>
    <property type="match status" value="1"/>
</dbReference>
<dbReference type="Gene3D" id="3.40.190.10">
    <property type="entry name" value="Periplasmic binding protein-like II"/>
    <property type="match status" value="2"/>
</dbReference>
<evidence type="ECO:0000256" key="2">
    <source>
        <dbReference type="ARBA" id="ARBA00010742"/>
    </source>
</evidence>
<name>A0A370HFQ8_9NOCA</name>
<comment type="caution">
    <text evidence="5">The sequence shown here is derived from an EMBL/GenBank/DDBJ whole genome shotgun (WGS) entry which is preliminary data.</text>
</comment>
<accession>A0A370HFQ8</accession>
<keyword evidence="3 4" id="KW-0732">Signal</keyword>
<evidence type="ECO:0000256" key="3">
    <source>
        <dbReference type="ARBA" id="ARBA00022729"/>
    </source>
</evidence>
<gene>
    <name evidence="5" type="ORF">DFR68_101460</name>
</gene>
<dbReference type="AlphaFoldDB" id="A0A370HFQ8"/>
<dbReference type="STRING" id="1210089.GCA_001613165_06714"/>
<dbReference type="EMBL" id="QQAZ01000001">
    <property type="protein sequence ID" value="RDI55626.1"/>
    <property type="molecule type" value="Genomic_DNA"/>
</dbReference>
<dbReference type="SUPFAM" id="SSF53850">
    <property type="entry name" value="Periplasmic binding protein-like II"/>
    <property type="match status" value="1"/>
</dbReference>
<comment type="subcellular location">
    <subcellularLocation>
        <location evidence="1">Periplasm</location>
    </subcellularLocation>
</comment>
<feature type="chain" id="PRO_5039495175" evidence="4">
    <location>
        <begin position="29"/>
        <end position="356"/>
    </location>
</feature>
<comment type="similarity">
    <text evidence="2">Belongs to the bacterial solute-binding protein SsuA/TauA family.</text>
</comment>
<keyword evidence="6" id="KW-1185">Reference proteome</keyword>
<protein>
    <submittedName>
        <fullName evidence="5">Taurine transport system substrate-binding protein</fullName>
    </submittedName>
</protein>
<feature type="signal peptide" evidence="4">
    <location>
        <begin position="1"/>
        <end position="28"/>
    </location>
</feature>
<reference evidence="5 6" key="1">
    <citation type="submission" date="2018-07" db="EMBL/GenBank/DDBJ databases">
        <title>Genomic Encyclopedia of Type Strains, Phase IV (KMG-IV): sequencing the most valuable type-strain genomes for metagenomic binning, comparative biology and taxonomic classification.</title>
        <authorList>
            <person name="Goeker M."/>
        </authorList>
    </citation>
    <scope>NUCLEOTIDE SEQUENCE [LARGE SCALE GENOMIC DNA]</scope>
    <source>
        <strain evidence="5 6">DSM 44952</strain>
    </source>
</reference>
<dbReference type="PANTHER" id="PTHR30024:SF47">
    <property type="entry name" value="TAURINE-BINDING PERIPLASMIC PROTEIN"/>
    <property type="match status" value="1"/>
</dbReference>
<organism evidence="5 6">
    <name type="scientific">Nocardia mexicana</name>
    <dbReference type="NCBI Taxonomy" id="279262"/>
    <lineage>
        <taxon>Bacteria</taxon>
        <taxon>Bacillati</taxon>
        <taxon>Actinomycetota</taxon>
        <taxon>Actinomycetes</taxon>
        <taxon>Mycobacteriales</taxon>
        <taxon>Nocardiaceae</taxon>
        <taxon>Nocardia</taxon>
    </lineage>
</organism>
<evidence type="ECO:0000313" key="5">
    <source>
        <dbReference type="EMBL" id="RDI55626.1"/>
    </source>
</evidence>
<dbReference type="GO" id="GO:0042918">
    <property type="term" value="P:alkanesulfonate transmembrane transport"/>
    <property type="evidence" value="ECO:0007669"/>
    <property type="project" value="TreeGrafter"/>
</dbReference>
<dbReference type="Proteomes" id="UP000255355">
    <property type="component" value="Unassembled WGS sequence"/>
</dbReference>
<evidence type="ECO:0000313" key="6">
    <source>
        <dbReference type="Proteomes" id="UP000255355"/>
    </source>
</evidence>
<dbReference type="PROSITE" id="PS51257">
    <property type="entry name" value="PROKAR_LIPOPROTEIN"/>
    <property type="match status" value="1"/>
</dbReference>
<sequence>MRSTTTRRTLAAALAGLLALALTGCVESGRTDSSRYIGERVACPAPVDESFTGSVRIGYQDIPNGDLIVKDTGLLNTCLPNGKITWSKFASGGDVIQAFGAGSLDIGLLGSAPAARALSAPLRQDMRVIWIHDVIRGAESLVARDPSITTVAGLRGKRIAVPFASTSHYSLTGALAAAGIERDVRLVNLAPDAILGAWKGGQIDAAFIWEPTLSQLLRDGHVVTSAAETAASGRPTYDLEGARADFAAANPSFLEIWTAAQNWAVTRINDDRAQAATHIAAQLGIPVDAARKQLDGYGYLDAGTQSGSAYLGGSLARDLRGTAEFLLNQGEVQGVAAPEAYTGAVYPTAAAKVSAQ</sequence>
<evidence type="ECO:0000256" key="4">
    <source>
        <dbReference type="SAM" id="SignalP"/>
    </source>
</evidence>
<proteinExistence type="inferred from homology"/>
<dbReference type="Pfam" id="PF13379">
    <property type="entry name" value="NMT1_2"/>
    <property type="match status" value="1"/>
</dbReference>
<evidence type="ECO:0000256" key="1">
    <source>
        <dbReference type="ARBA" id="ARBA00004418"/>
    </source>
</evidence>
<dbReference type="RefSeq" id="WP_246010696.1">
    <property type="nucleotide sequence ID" value="NZ_QQAZ01000001.1"/>
</dbReference>